<comment type="similarity">
    <text evidence="3">Belongs to the Integrator subunit 3 family.</text>
</comment>
<dbReference type="Proteomes" id="UP001345219">
    <property type="component" value="Chromosome 2"/>
</dbReference>
<evidence type="ECO:0000256" key="3">
    <source>
        <dbReference type="ARBA" id="ARBA00006130"/>
    </source>
</evidence>
<proteinExistence type="inferred from homology"/>
<accession>A0AAN7PTU0</accession>
<evidence type="ECO:0000313" key="10">
    <source>
        <dbReference type="Proteomes" id="UP001345219"/>
    </source>
</evidence>
<organism evidence="9 10">
    <name type="scientific">Trapa incisa</name>
    <dbReference type="NCBI Taxonomy" id="236973"/>
    <lineage>
        <taxon>Eukaryota</taxon>
        <taxon>Viridiplantae</taxon>
        <taxon>Streptophyta</taxon>
        <taxon>Embryophyta</taxon>
        <taxon>Tracheophyta</taxon>
        <taxon>Spermatophyta</taxon>
        <taxon>Magnoliopsida</taxon>
        <taxon>eudicotyledons</taxon>
        <taxon>Gunneridae</taxon>
        <taxon>Pentapetalae</taxon>
        <taxon>rosids</taxon>
        <taxon>malvids</taxon>
        <taxon>Myrtales</taxon>
        <taxon>Lythraceae</taxon>
        <taxon>Trapa</taxon>
    </lineage>
</organism>
<dbReference type="AlphaFoldDB" id="A0AAN7PTU0"/>
<feature type="domain" description="Integrator complex subunit 3 N-terminal" evidence="7">
    <location>
        <begin position="44"/>
        <end position="455"/>
    </location>
</feature>
<evidence type="ECO:0000256" key="1">
    <source>
        <dbReference type="ARBA" id="ARBA00004123"/>
    </source>
</evidence>
<comment type="caution">
    <text evidence="9">The sequence shown here is derived from an EMBL/GenBank/DDBJ whole genome shotgun (WGS) entry which is preliminary data.</text>
</comment>
<dbReference type="GO" id="GO:0005634">
    <property type="term" value="C:nucleus"/>
    <property type="evidence" value="ECO:0007669"/>
    <property type="project" value="UniProtKB-SubCell"/>
</dbReference>
<evidence type="ECO:0000256" key="2">
    <source>
        <dbReference type="ARBA" id="ARBA00004496"/>
    </source>
</evidence>
<evidence type="ECO:0000259" key="8">
    <source>
        <dbReference type="Pfam" id="PF24566"/>
    </source>
</evidence>
<dbReference type="GO" id="GO:0005737">
    <property type="term" value="C:cytoplasm"/>
    <property type="evidence" value="ECO:0007669"/>
    <property type="project" value="UniProtKB-SubCell"/>
</dbReference>
<evidence type="ECO:0000256" key="6">
    <source>
        <dbReference type="SAM" id="MobiDB-lite"/>
    </source>
</evidence>
<evidence type="ECO:0000313" key="9">
    <source>
        <dbReference type="EMBL" id="KAK4753709.1"/>
    </source>
</evidence>
<dbReference type="InterPro" id="IPR019333">
    <property type="entry name" value="INTS3_N"/>
</dbReference>
<feature type="domain" description="Ints3-like C-terminal" evidence="8">
    <location>
        <begin position="745"/>
        <end position="935"/>
    </location>
</feature>
<comment type="subcellular location">
    <subcellularLocation>
        <location evidence="2">Cytoplasm</location>
    </subcellularLocation>
    <subcellularLocation>
        <location evidence="1">Nucleus</location>
    </subcellularLocation>
</comment>
<gene>
    <name evidence="9" type="ORF">SAY87_001813</name>
</gene>
<keyword evidence="4" id="KW-0963">Cytoplasm</keyword>
<dbReference type="PANTHER" id="PTHR13587:SF7">
    <property type="entry name" value="INTEGRATOR COMPLEX SUBUNIT 3"/>
    <property type="match status" value="1"/>
</dbReference>
<keyword evidence="5" id="KW-0539">Nucleus</keyword>
<sequence>MAANLLRVAPYEAENQLELSLRQSFHLVEKSLRPPFPLTIPTQEQYKTLNRAILYGILTEVHHAKTHLKHLHAVVSDGYAFFLSLLTQIVSELLEKLVDSARNQVICVAREMVDVSAIGFHGLLVSLLRQIVGGDLSDGNLWLCFELVSLFLGKWKFLLEEEPALLASGLYVFLRLLADHCRVSSNDLKLGALVKLEIEFCIKMLREQFHLCLKIGRDIIRLLQDLVHVPEFQAVWKDLVLNPSELRISGFFGISQIYCTRTSSQFILLRIPPRMESYLRFLLTHVKLGCQNRHQVWFADKFLFNSWRETLICDIVRFICCCHHPTNEILQSDIIPRWAVIGWLLKSCRKNYVEANVKLALFYDWLFFDEKVDNIMNIEPAMLLMMHSIPNYAIITNSLLEFLFLLVDNYDMEHKELIMRGVLSSFSILISKGVIHRLDVLTSSGAISAPLRERLATFLLGLKCGIPKVLSPIKVSDQCFPATMFPGLSIPGTPTPSSTEKCINVLKDPIGSKNTNYTATVRTCSDDLGSLVQNLGEEIKSGKLGISLLQKILDSFVSIDSLPQSGPNSTQGLCTKIAKELKLNGQKLFEPLSCFLGPTDSSTEVESVTSIIVRKFVFHKERMQEMLSCWVMDRFPVGACLLSYASRLAYEANMDDNLHKSFDSDSLLKFKDYKVLLLKFHVDGYHYHLEREKNKDLVAIDSVYGLESELVSKLISDAFIAYKYFLSNNPGTTLHDEKVDITPSKLLLLDLVCYSKYEGKGLKFLLQSVFRHLLDLCTNDEEIIRLLVSCLDDGDILDIKFNVGLKRFSIFGENTETVFSLIKSSLNWEPIEQHKLWGLLDLELLSSQFQLENLISMFFSSIGVKDASLCSIAIGGLLSICSSRTPTPELVGAVVLLPNCVFQDFAATVLSIWAHSNHSTLFDSFAMFAEKLESHTGQSIFSKNADIRANDSAMLWLLTYFNAQGVSLSNVLGRSFSSNNTGENTRRSIKKNTSGTGGNSNNSYNAAKDLCPSVVALPASQAPPQVTDKSFACTVGCRLNAVRHGCFAEFGTFEHLSMSYSLTLDGRFSATQIGGISLNLENVESSMRLSWTSASPLFEDVASEKDESLKIEVCFCDVRIEEILLGKF</sequence>
<protein>
    <submittedName>
        <fullName evidence="9">Uncharacterized protein</fullName>
    </submittedName>
</protein>
<dbReference type="PANTHER" id="PTHR13587">
    <property type="entry name" value="INTEGRATOR COMPLEX SUBUNIT 3"/>
    <property type="match status" value="1"/>
</dbReference>
<feature type="region of interest" description="Disordered" evidence="6">
    <location>
        <begin position="979"/>
        <end position="1001"/>
    </location>
</feature>
<name>A0AAN7PTU0_9MYRT</name>
<keyword evidence="10" id="KW-1185">Reference proteome</keyword>
<dbReference type="InterPro" id="IPR045334">
    <property type="entry name" value="INTS3"/>
</dbReference>
<dbReference type="EMBL" id="JAXIOK010000015">
    <property type="protein sequence ID" value="KAK4753709.1"/>
    <property type="molecule type" value="Genomic_DNA"/>
</dbReference>
<evidence type="ECO:0000259" key="7">
    <source>
        <dbReference type="Pfam" id="PF10189"/>
    </source>
</evidence>
<dbReference type="Pfam" id="PF10189">
    <property type="entry name" value="Ints3_N"/>
    <property type="match status" value="1"/>
</dbReference>
<evidence type="ECO:0000256" key="4">
    <source>
        <dbReference type="ARBA" id="ARBA00022490"/>
    </source>
</evidence>
<evidence type="ECO:0000256" key="5">
    <source>
        <dbReference type="ARBA" id="ARBA00023242"/>
    </source>
</evidence>
<dbReference type="Pfam" id="PF24566">
    <property type="entry name" value="HEAT_Ints3_C"/>
    <property type="match status" value="1"/>
</dbReference>
<dbReference type="InterPro" id="IPR056518">
    <property type="entry name" value="HEAT_Ints3_C"/>
</dbReference>
<reference evidence="9 10" key="1">
    <citation type="journal article" date="2023" name="Hortic Res">
        <title>Pangenome of water caltrop reveals structural variations and asymmetric subgenome divergence after allopolyploidization.</title>
        <authorList>
            <person name="Zhang X."/>
            <person name="Chen Y."/>
            <person name="Wang L."/>
            <person name="Yuan Y."/>
            <person name="Fang M."/>
            <person name="Shi L."/>
            <person name="Lu R."/>
            <person name="Comes H.P."/>
            <person name="Ma Y."/>
            <person name="Chen Y."/>
            <person name="Huang G."/>
            <person name="Zhou Y."/>
            <person name="Zheng Z."/>
            <person name="Qiu Y."/>
        </authorList>
    </citation>
    <scope>NUCLEOTIDE SEQUENCE [LARGE SCALE GENOMIC DNA]</scope>
    <source>
        <tissue evidence="9">Roots</tissue>
    </source>
</reference>